<keyword evidence="2" id="KW-1133">Transmembrane helix</keyword>
<feature type="region of interest" description="Disordered" evidence="1">
    <location>
        <begin position="78"/>
        <end position="119"/>
    </location>
</feature>
<dbReference type="AlphaFoldDB" id="A0A484DQ06"/>
<feature type="transmembrane region" description="Helical" evidence="2">
    <location>
        <begin position="47"/>
        <end position="64"/>
    </location>
</feature>
<feature type="compositionally biased region" description="Basic residues" evidence="1">
    <location>
        <begin position="103"/>
        <end position="119"/>
    </location>
</feature>
<evidence type="ECO:0000313" key="4">
    <source>
        <dbReference type="Proteomes" id="UP000295070"/>
    </source>
</evidence>
<evidence type="ECO:0000313" key="3">
    <source>
        <dbReference type="EMBL" id="TDH17511.1"/>
    </source>
</evidence>
<comment type="caution">
    <text evidence="3">The sequence shown here is derived from an EMBL/GenBank/DDBJ whole genome shotgun (WGS) entry which is preliminary data.</text>
</comment>
<accession>A0A484DQ06</accession>
<dbReference type="STRING" id="8167.A0A484DQ06"/>
<keyword evidence="4" id="KW-1185">Reference proteome</keyword>
<keyword evidence="2" id="KW-0812">Transmembrane</keyword>
<sequence>MNWYKAVHRDNLVIVKPLVIPTLSLTSTWNNLESDWFLRGELDLPDGVMYVLCTLAVLTLHGLFKSWTNRAVEAGGSSEVAGRSNHSGRIVEQRGGRSCRAGGPRRHGGGGRKRVQVSR</sequence>
<organism evidence="3 4">
    <name type="scientific">Perca flavescens</name>
    <name type="common">American yellow perch</name>
    <name type="synonym">Morone flavescens</name>
    <dbReference type="NCBI Taxonomy" id="8167"/>
    <lineage>
        <taxon>Eukaryota</taxon>
        <taxon>Metazoa</taxon>
        <taxon>Chordata</taxon>
        <taxon>Craniata</taxon>
        <taxon>Vertebrata</taxon>
        <taxon>Euteleostomi</taxon>
        <taxon>Actinopterygii</taxon>
        <taxon>Neopterygii</taxon>
        <taxon>Teleostei</taxon>
        <taxon>Neoteleostei</taxon>
        <taxon>Acanthomorphata</taxon>
        <taxon>Eupercaria</taxon>
        <taxon>Perciformes</taxon>
        <taxon>Percoidei</taxon>
        <taxon>Percidae</taxon>
        <taxon>Percinae</taxon>
        <taxon>Perca</taxon>
    </lineage>
</organism>
<dbReference type="EMBL" id="SCKG01000001">
    <property type="protein sequence ID" value="TDH17511.1"/>
    <property type="molecule type" value="Genomic_DNA"/>
</dbReference>
<reference evidence="3 4" key="1">
    <citation type="submission" date="2019-01" db="EMBL/GenBank/DDBJ databases">
        <title>A chromosome-scale genome assembly of the yellow perch, Perca flavescens.</title>
        <authorList>
            <person name="Feron R."/>
            <person name="Morvezen R."/>
            <person name="Bestin A."/>
            <person name="Haffray P."/>
            <person name="Klopp C."/>
            <person name="Zahm M."/>
            <person name="Cabau C."/>
            <person name="Roques C."/>
            <person name="Donnadieu C."/>
            <person name="Bouchez O."/>
            <person name="Christie M."/>
            <person name="Larson W."/>
            <person name="Guiguen Y."/>
        </authorList>
    </citation>
    <scope>NUCLEOTIDE SEQUENCE [LARGE SCALE GENOMIC DNA]</scope>
    <source>
        <strain evidence="3">YP-PL-M2</strain>
        <tissue evidence="3">Blood</tissue>
    </source>
</reference>
<protein>
    <submittedName>
        <fullName evidence="3">Uncharacterized protein</fullName>
    </submittedName>
</protein>
<proteinExistence type="predicted"/>
<gene>
    <name evidence="3" type="ORF">EPR50_G00009810</name>
</gene>
<dbReference type="Proteomes" id="UP000295070">
    <property type="component" value="Chromosome 1"/>
</dbReference>
<keyword evidence="2" id="KW-0472">Membrane</keyword>
<evidence type="ECO:0000256" key="2">
    <source>
        <dbReference type="SAM" id="Phobius"/>
    </source>
</evidence>
<name>A0A484DQ06_PERFV</name>
<evidence type="ECO:0000256" key="1">
    <source>
        <dbReference type="SAM" id="MobiDB-lite"/>
    </source>
</evidence>